<dbReference type="Proteomes" id="UP000772434">
    <property type="component" value="Unassembled WGS sequence"/>
</dbReference>
<keyword evidence="3" id="KW-1185">Reference proteome</keyword>
<dbReference type="AlphaFoldDB" id="A0A9P5UF88"/>
<evidence type="ECO:0000313" key="3">
    <source>
        <dbReference type="Proteomes" id="UP000772434"/>
    </source>
</evidence>
<reference evidence="2" key="1">
    <citation type="submission" date="2020-11" db="EMBL/GenBank/DDBJ databases">
        <authorList>
            <consortium name="DOE Joint Genome Institute"/>
            <person name="Ahrendt S."/>
            <person name="Riley R."/>
            <person name="Andreopoulos W."/>
            <person name="Labutti K."/>
            <person name="Pangilinan J."/>
            <person name="Ruiz-Duenas F.J."/>
            <person name="Barrasa J.M."/>
            <person name="Sanchez-Garcia M."/>
            <person name="Camarero S."/>
            <person name="Miyauchi S."/>
            <person name="Serrano A."/>
            <person name="Linde D."/>
            <person name="Babiker R."/>
            <person name="Drula E."/>
            <person name="Ayuso-Fernandez I."/>
            <person name="Pacheco R."/>
            <person name="Padilla G."/>
            <person name="Ferreira P."/>
            <person name="Barriuso J."/>
            <person name="Kellner H."/>
            <person name="Castanera R."/>
            <person name="Alfaro M."/>
            <person name="Ramirez L."/>
            <person name="Pisabarro A.G."/>
            <person name="Kuo A."/>
            <person name="Tritt A."/>
            <person name="Lipzen A."/>
            <person name="He G."/>
            <person name="Yan M."/>
            <person name="Ng V."/>
            <person name="Cullen D."/>
            <person name="Martin F."/>
            <person name="Rosso M.-N."/>
            <person name="Henrissat B."/>
            <person name="Hibbett D."/>
            <person name="Martinez A.T."/>
            <person name="Grigoriev I.V."/>
        </authorList>
    </citation>
    <scope>NUCLEOTIDE SEQUENCE</scope>
    <source>
        <strain evidence="2">AH 40177</strain>
    </source>
</reference>
<dbReference type="OrthoDB" id="2989199at2759"/>
<protein>
    <submittedName>
        <fullName evidence="2">Uncharacterized protein</fullName>
    </submittedName>
</protein>
<feature type="compositionally biased region" description="Low complexity" evidence="1">
    <location>
        <begin position="1"/>
        <end position="18"/>
    </location>
</feature>
<evidence type="ECO:0000256" key="1">
    <source>
        <dbReference type="SAM" id="MobiDB-lite"/>
    </source>
</evidence>
<accession>A0A9P5UF88</accession>
<feature type="region of interest" description="Disordered" evidence="1">
    <location>
        <begin position="1"/>
        <end position="120"/>
    </location>
</feature>
<feature type="compositionally biased region" description="Low complexity" evidence="1">
    <location>
        <begin position="93"/>
        <end position="112"/>
    </location>
</feature>
<sequence>MNINYTPNSSASPTSSTPHQKRKRDVISSEMKSRTLSPSASPRRLRSAPKNHAAFLGKNKGKHISQQRSPSPRMRTRPLSFQSTGRTVRALESTSSQSSSSVSPIQTSSRSSYHNVFSSSPKAPLARHLRVLSRHIEHCQLTSGSTAGPNASPDAAKRANPTAVSLTRIPSIMDVYLDAKSPSIDFTEEVLLEIADRTKRLSQVSRAGCALVSSHYCDPPHHAYDAYSPYSPYNPCDEYNEYNGYNEYHGHRMPELSLGLGLGLGCLSSEVSGLSLSGEQIWSGRNAAHSGNSMRHPDSFVRSTAAWSEGLNGQC</sequence>
<dbReference type="EMBL" id="JADNRY010000005">
    <property type="protein sequence ID" value="KAF9077029.1"/>
    <property type="molecule type" value="Genomic_DNA"/>
</dbReference>
<evidence type="ECO:0000313" key="2">
    <source>
        <dbReference type="EMBL" id="KAF9077029.1"/>
    </source>
</evidence>
<gene>
    <name evidence="2" type="ORF">BDP27DRAFT_1312989</name>
</gene>
<name>A0A9P5UF88_9AGAR</name>
<organism evidence="2 3">
    <name type="scientific">Rhodocollybia butyracea</name>
    <dbReference type="NCBI Taxonomy" id="206335"/>
    <lineage>
        <taxon>Eukaryota</taxon>
        <taxon>Fungi</taxon>
        <taxon>Dikarya</taxon>
        <taxon>Basidiomycota</taxon>
        <taxon>Agaricomycotina</taxon>
        <taxon>Agaricomycetes</taxon>
        <taxon>Agaricomycetidae</taxon>
        <taxon>Agaricales</taxon>
        <taxon>Marasmiineae</taxon>
        <taxon>Omphalotaceae</taxon>
        <taxon>Rhodocollybia</taxon>
    </lineage>
</organism>
<proteinExistence type="predicted"/>
<comment type="caution">
    <text evidence="2">The sequence shown here is derived from an EMBL/GenBank/DDBJ whole genome shotgun (WGS) entry which is preliminary data.</text>
</comment>